<dbReference type="InterPro" id="IPR011017">
    <property type="entry name" value="TRASH_dom"/>
</dbReference>
<dbReference type="EMBL" id="CP058909">
    <property type="protein sequence ID" value="QLH80990.1"/>
    <property type="molecule type" value="Genomic_DNA"/>
</dbReference>
<evidence type="ECO:0000313" key="3">
    <source>
        <dbReference type="EMBL" id="QLH80990.1"/>
    </source>
</evidence>
<dbReference type="InterPro" id="IPR003615">
    <property type="entry name" value="HNH_nuc"/>
</dbReference>
<dbReference type="InterPro" id="IPR013087">
    <property type="entry name" value="Znf_C2H2_type"/>
</dbReference>
<evidence type="ECO:0000313" key="4">
    <source>
        <dbReference type="Proteomes" id="UP000509346"/>
    </source>
</evidence>
<dbReference type="PROSITE" id="PS50157">
    <property type="entry name" value="ZINC_FINGER_C2H2_2"/>
    <property type="match status" value="1"/>
</dbReference>
<dbReference type="GO" id="GO:0003676">
    <property type="term" value="F:nucleic acid binding"/>
    <property type="evidence" value="ECO:0007669"/>
    <property type="project" value="InterPro"/>
</dbReference>
<dbReference type="SMART" id="SM00746">
    <property type="entry name" value="TRASH"/>
    <property type="match status" value="3"/>
</dbReference>
<feature type="region of interest" description="Disordered" evidence="1">
    <location>
        <begin position="47"/>
        <end position="67"/>
    </location>
</feature>
<dbReference type="GO" id="GO:0004519">
    <property type="term" value="F:endonuclease activity"/>
    <property type="evidence" value="ECO:0007669"/>
    <property type="project" value="UniProtKB-KW"/>
</dbReference>
<evidence type="ECO:0000259" key="2">
    <source>
        <dbReference type="PROSITE" id="PS50157"/>
    </source>
</evidence>
<gene>
    <name evidence="3" type="ORF">HZS54_04775</name>
</gene>
<dbReference type="Proteomes" id="UP000509346">
    <property type="component" value="Chromosome"/>
</dbReference>
<organism evidence="3 4">
    <name type="scientific">Halosimplex pelagicum</name>
    <dbReference type="NCBI Taxonomy" id="869886"/>
    <lineage>
        <taxon>Archaea</taxon>
        <taxon>Methanobacteriati</taxon>
        <taxon>Methanobacteriota</taxon>
        <taxon>Stenosarchaea group</taxon>
        <taxon>Halobacteria</taxon>
        <taxon>Halobacteriales</taxon>
        <taxon>Haloarculaceae</taxon>
        <taxon>Halosimplex</taxon>
    </lineage>
</organism>
<dbReference type="SMART" id="SM00507">
    <property type="entry name" value="HNHc"/>
    <property type="match status" value="1"/>
</dbReference>
<dbReference type="Pfam" id="PF01844">
    <property type="entry name" value="HNH"/>
    <property type="match status" value="1"/>
</dbReference>
<dbReference type="InterPro" id="IPR002711">
    <property type="entry name" value="HNH"/>
</dbReference>
<keyword evidence="3" id="KW-0378">Hydrolase</keyword>
<sequence length="369" mass="42667">MADEHPWRDEERLREMYCGEMLTTYEIASEWGCCRGTIQTWLDKHEIPTRDRGKSPRPGEKDSVSCPDCDQDFDTEKGMKVHHGWKHDGDLDTEDESALNSWDHKCPDCEEEFSTERGLNIHHGRVHDGSLTTIEIECHYCGGREQRPKRQINNPDRVFCSRECHHKWKGDDTTKTSVECAECGGELERYKRRVEQYDRQFCGPSCRNSWYRSNIATGAEHPLYDRVEVECANCGAVEKRYPSQSGYENHFCSGDCYGEWASENLTGEDAHHYKGGEYGYGPGWTLSKKEAVRERDDRECQHCGRGEEEHLEEFGRRHAVHHITPARSFDDPQKRNAMNNLVTLCVERCHQDWEAMAPLRPDTRSNSAG</sequence>
<keyword evidence="3" id="KW-0540">Nuclease</keyword>
<feature type="compositionally biased region" description="Basic and acidic residues" evidence="1">
    <location>
        <begin position="47"/>
        <end position="63"/>
    </location>
</feature>
<dbReference type="OrthoDB" id="192298at2157"/>
<dbReference type="Gene3D" id="1.10.10.60">
    <property type="entry name" value="Homeodomain-like"/>
    <property type="match status" value="1"/>
</dbReference>
<keyword evidence="3" id="KW-0255">Endonuclease</keyword>
<dbReference type="KEGG" id="hpel:HZS54_04775"/>
<dbReference type="RefSeq" id="WP_179920805.1">
    <property type="nucleotide sequence ID" value="NZ_CP058909.1"/>
</dbReference>
<protein>
    <submittedName>
        <fullName evidence="3">HNH endonuclease</fullName>
    </submittedName>
</protein>
<evidence type="ECO:0000256" key="1">
    <source>
        <dbReference type="SAM" id="MobiDB-lite"/>
    </source>
</evidence>
<dbReference type="PROSITE" id="PS00028">
    <property type="entry name" value="ZINC_FINGER_C2H2_1"/>
    <property type="match status" value="2"/>
</dbReference>
<proteinExistence type="predicted"/>
<accession>A0A7D5T8I9</accession>
<feature type="domain" description="C2H2-type" evidence="2">
    <location>
        <begin position="104"/>
        <end position="132"/>
    </location>
</feature>
<dbReference type="GO" id="GO:0008270">
    <property type="term" value="F:zinc ion binding"/>
    <property type="evidence" value="ECO:0007669"/>
    <property type="project" value="InterPro"/>
</dbReference>
<dbReference type="SMART" id="SM00355">
    <property type="entry name" value="ZnF_C2H2"/>
    <property type="match status" value="2"/>
</dbReference>
<reference evidence="3 4" key="1">
    <citation type="submission" date="2020-07" db="EMBL/GenBank/DDBJ databases">
        <title>Halosimplex litoreum sp. nov. and Halosimplex rubrum sp. nov., isolated from different salt environments.</title>
        <authorList>
            <person name="Cui H."/>
        </authorList>
    </citation>
    <scope>NUCLEOTIDE SEQUENCE [LARGE SCALE GENOMIC DNA]</scope>
    <source>
        <strain evidence="3 4">R2</strain>
    </source>
</reference>
<name>A0A7D5T8I9_9EURY</name>
<dbReference type="AlphaFoldDB" id="A0A7D5T8I9"/>
<keyword evidence="4" id="KW-1185">Reference proteome</keyword>
<dbReference type="GeneID" id="56081878"/>
<dbReference type="Gene3D" id="3.30.160.60">
    <property type="entry name" value="Classic Zinc Finger"/>
    <property type="match status" value="1"/>
</dbReference>